<dbReference type="OrthoDB" id="428734at2759"/>
<evidence type="ECO:0000256" key="20">
    <source>
        <dbReference type="ARBA" id="ARBA00030493"/>
    </source>
</evidence>
<keyword evidence="13" id="KW-0269">Exonuclease</keyword>
<dbReference type="GO" id="GO:0005737">
    <property type="term" value="C:cytoplasm"/>
    <property type="evidence" value="ECO:0007669"/>
    <property type="project" value="UniProtKB-SubCell"/>
</dbReference>
<evidence type="ECO:0000256" key="21">
    <source>
        <dbReference type="ARBA" id="ARBA00031469"/>
    </source>
</evidence>
<keyword evidence="17" id="KW-0804">Transcription</keyword>
<evidence type="ECO:0000256" key="13">
    <source>
        <dbReference type="ARBA" id="ARBA00022839"/>
    </source>
</evidence>
<feature type="region of interest" description="Disordered" evidence="23">
    <location>
        <begin position="102"/>
        <end position="125"/>
    </location>
</feature>
<feature type="compositionally biased region" description="Polar residues" evidence="23">
    <location>
        <begin position="102"/>
        <end position="116"/>
    </location>
</feature>
<dbReference type="STRING" id="341454.A0A4S2MTX8"/>
<keyword evidence="12" id="KW-0378">Hydrolase</keyword>
<dbReference type="GO" id="GO:0004535">
    <property type="term" value="F:poly(A)-specific ribonuclease activity"/>
    <property type="evidence" value="ECO:0007669"/>
    <property type="project" value="UniProtKB-EC"/>
</dbReference>
<keyword evidence="15" id="KW-0694">RNA-binding</keyword>
<keyword evidence="9" id="KW-0540">Nuclease</keyword>
<evidence type="ECO:0000256" key="9">
    <source>
        <dbReference type="ARBA" id="ARBA00022722"/>
    </source>
</evidence>
<evidence type="ECO:0000256" key="19">
    <source>
        <dbReference type="ARBA" id="ARBA00023475"/>
    </source>
</evidence>
<dbReference type="InterPro" id="IPR032675">
    <property type="entry name" value="LRR_dom_sf"/>
</dbReference>
<dbReference type="Gene3D" id="3.60.10.10">
    <property type="entry name" value="Endonuclease/exonuclease/phosphatase"/>
    <property type="match status" value="1"/>
</dbReference>
<evidence type="ECO:0000256" key="15">
    <source>
        <dbReference type="ARBA" id="ARBA00022884"/>
    </source>
</evidence>
<evidence type="ECO:0000313" key="25">
    <source>
        <dbReference type="EMBL" id="TGZ79936.1"/>
    </source>
</evidence>
<evidence type="ECO:0000256" key="2">
    <source>
        <dbReference type="ARBA" id="ARBA00001946"/>
    </source>
</evidence>
<feature type="region of interest" description="Disordered" evidence="23">
    <location>
        <begin position="628"/>
        <end position="652"/>
    </location>
</feature>
<evidence type="ECO:0000256" key="23">
    <source>
        <dbReference type="SAM" id="MobiDB-lite"/>
    </source>
</evidence>
<dbReference type="InterPro" id="IPR036691">
    <property type="entry name" value="Endo/exonu/phosph_ase_sf"/>
</dbReference>
<keyword evidence="14" id="KW-0460">Magnesium</keyword>
<comment type="subcellular location">
    <subcellularLocation>
        <location evidence="4">Cytoplasm</location>
    </subcellularLocation>
    <subcellularLocation>
        <location evidence="3">Nucleus</location>
    </subcellularLocation>
</comment>
<feature type="region of interest" description="Disordered" evidence="23">
    <location>
        <begin position="25"/>
        <end position="87"/>
    </location>
</feature>
<feature type="compositionally biased region" description="Polar residues" evidence="23">
    <location>
        <begin position="25"/>
        <end position="39"/>
    </location>
</feature>
<dbReference type="GO" id="GO:0046872">
    <property type="term" value="F:metal ion binding"/>
    <property type="evidence" value="ECO:0007669"/>
    <property type="project" value="UniProtKB-KW"/>
</dbReference>
<evidence type="ECO:0000259" key="24">
    <source>
        <dbReference type="Pfam" id="PF03372"/>
    </source>
</evidence>
<protein>
    <recommendedName>
        <fullName evidence="19">CCR4-Not complex 3'-5'-exoribonuclease subunit Ccr4</fullName>
        <ecNumber evidence="6">3.1.13.4</ecNumber>
    </recommendedName>
    <alternativeName>
        <fullName evidence="20">Carbon catabolite repressor protein 4</fullName>
    </alternativeName>
    <alternativeName>
        <fullName evidence="21">Cytoplasmic deadenylase</fullName>
    </alternativeName>
    <alternativeName>
        <fullName evidence="22">Glucose-repressible alcohol dehydrogenase transcriptional effector</fullName>
    </alternativeName>
</protein>
<dbReference type="AlphaFoldDB" id="A0A4S2MTX8"/>
<evidence type="ECO:0000256" key="11">
    <source>
        <dbReference type="ARBA" id="ARBA00022737"/>
    </source>
</evidence>
<evidence type="ECO:0000256" key="1">
    <source>
        <dbReference type="ARBA" id="ARBA00001663"/>
    </source>
</evidence>
<feature type="compositionally biased region" description="Polar residues" evidence="23">
    <location>
        <begin position="65"/>
        <end position="80"/>
    </location>
</feature>
<evidence type="ECO:0000256" key="7">
    <source>
        <dbReference type="ARBA" id="ARBA00022490"/>
    </source>
</evidence>
<comment type="cofactor">
    <cofactor evidence="2">
        <name>Mg(2+)</name>
        <dbReference type="ChEBI" id="CHEBI:18420"/>
    </cofactor>
</comment>
<dbReference type="InterPro" id="IPR005135">
    <property type="entry name" value="Endo/exonuclease/phosphatase"/>
</dbReference>
<proteinExistence type="inferred from homology"/>
<evidence type="ECO:0000256" key="16">
    <source>
        <dbReference type="ARBA" id="ARBA00023015"/>
    </source>
</evidence>
<evidence type="ECO:0000256" key="18">
    <source>
        <dbReference type="ARBA" id="ARBA00023242"/>
    </source>
</evidence>
<dbReference type="SUPFAM" id="SSF52058">
    <property type="entry name" value="L domain-like"/>
    <property type="match status" value="1"/>
</dbReference>
<dbReference type="FunCoup" id="A0A4S2MTX8">
    <property type="interactions" value="458"/>
</dbReference>
<dbReference type="Proteomes" id="UP000298138">
    <property type="component" value="Unassembled WGS sequence"/>
</dbReference>
<dbReference type="InterPro" id="IPR050410">
    <property type="entry name" value="CCR4/nocturin_mRNA_transcr"/>
</dbReference>
<evidence type="ECO:0000256" key="5">
    <source>
        <dbReference type="ARBA" id="ARBA00010774"/>
    </source>
</evidence>
<evidence type="ECO:0000256" key="4">
    <source>
        <dbReference type="ARBA" id="ARBA00004496"/>
    </source>
</evidence>
<keyword evidence="7" id="KW-0963">Cytoplasm</keyword>
<evidence type="ECO:0000256" key="17">
    <source>
        <dbReference type="ARBA" id="ARBA00023163"/>
    </source>
</evidence>
<dbReference type="Pfam" id="PF03372">
    <property type="entry name" value="Exo_endo_phos"/>
    <property type="match status" value="1"/>
</dbReference>
<dbReference type="InterPro" id="IPR003591">
    <property type="entry name" value="Leu-rich_rpt_typical-subtyp"/>
</dbReference>
<gene>
    <name evidence="25" type="ORF">EX30DRAFT_308347</name>
</gene>
<evidence type="ECO:0000313" key="26">
    <source>
        <dbReference type="Proteomes" id="UP000298138"/>
    </source>
</evidence>
<accession>A0A4S2MTX8</accession>
<keyword evidence="8" id="KW-0433">Leucine-rich repeat</keyword>
<evidence type="ECO:0000256" key="10">
    <source>
        <dbReference type="ARBA" id="ARBA00022723"/>
    </source>
</evidence>
<sequence>MPKFYPVASQHGQQVDQSLAHVHNHTANNGVSGGHQHTFSGGVGSAAFPSPQHAASTPSGLPMSTHWQEQQSLYQASRASSEPHHHARQAAILNKNSHAAVTVSGGVNPNSYQSTDSQHRKDGPPAEVIERRNAEGEVERQDWKALDLGGQGLHALSSGLFNYTFLDKLYINHNKLSRLPGSIANLRLLTLLDASGNQLTELPPQLGMLTNLKTLLVFDNRLTSLPYELGSLYKLETFGIEGNRLPSEYMSLAMKDGTRALITTLRDAMPEIIEPAGRDWIVLDESANDNDDDKFQIVCYNILCEKYATQNLFGYVASWALEWNYRKNLIKQQLLAANADVICLQEVDMDNFNEYFMPELANENYKGIYQAKTRARTMSESEKKGVDGCATFWNTEKFKLLDKQELEFNQLAIKREDFKKTADIFNRVMPKDNIAIIVFLENVKTGARLIVSNVHITWDPQFRDVKLIQVAIMLEHLGKCAERWKKHEKSEIDGAPAYNEATQIPMLICGDFNSIEDSGVYELLSRGNIGSDHDDLSGRVYGDMTRDGINHPFSLKSSYANIGELKFTNYTPGFTGAIDYIWYSSNALSVTALLGNVEEKYLETVAGFPNVHFPSDHIMLHSEFLFKQRRDQPKQPPPPPPDFGQSASTPNR</sequence>
<keyword evidence="26" id="KW-1185">Reference proteome</keyword>
<evidence type="ECO:0000256" key="3">
    <source>
        <dbReference type="ARBA" id="ARBA00004123"/>
    </source>
</evidence>
<dbReference type="CDD" id="cd09097">
    <property type="entry name" value="Deadenylase_CCR4"/>
    <property type="match status" value="1"/>
</dbReference>
<dbReference type="SUPFAM" id="SSF56219">
    <property type="entry name" value="DNase I-like"/>
    <property type="match status" value="1"/>
</dbReference>
<dbReference type="EMBL" id="ML220128">
    <property type="protein sequence ID" value="TGZ79936.1"/>
    <property type="molecule type" value="Genomic_DNA"/>
</dbReference>
<evidence type="ECO:0000256" key="8">
    <source>
        <dbReference type="ARBA" id="ARBA00022614"/>
    </source>
</evidence>
<evidence type="ECO:0000256" key="22">
    <source>
        <dbReference type="ARBA" id="ARBA00033317"/>
    </source>
</evidence>
<dbReference type="SMART" id="SM00369">
    <property type="entry name" value="LRR_TYP"/>
    <property type="match status" value="3"/>
</dbReference>
<evidence type="ECO:0000256" key="6">
    <source>
        <dbReference type="ARBA" id="ARBA00012161"/>
    </source>
</evidence>
<keyword evidence="11" id="KW-0677">Repeat</keyword>
<evidence type="ECO:0000256" key="14">
    <source>
        <dbReference type="ARBA" id="ARBA00022842"/>
    </source>
</evidence>
<dbReference type="GO" id="GO:0005634">
    <property type="term" value="C:nucleus"/>
    <property type="evidence" value="ECO:0007669"/>
    <property type="project" value="UniProtKB-SubCell"/>
</dbReference>
<organism evidence="25 26">
    <name type="scientific">Ascodesmis nigricans</name>
    <dbReference type="NCBI Taxonomy" id="341454"/>
    <lineage>
        <taxon>Eukaryota</taxon>
        <taxon>Fungi</taxon>
        <taxon>Dikarya</taxon>
        <taxon>Ascomycota</taxon>
        <taxon>Pezizomycotina</taxon>
        <taxon>Pezizomycetes</taxon>
        <taxon>Pezizales</taxon>
        <taxon>Ascodesmidaceae</taxon>
        <taxon>Ascodesmis</taxon>
    </lineage>
</organism>
<feature type="domain" description="Endonuclease/exonuclease/phosphatase" evidence="24">
    <location>
        <begin position="309"/>
        <end position="617"/>
    </location>
</feature>
<dbReference type="PANTHER" id="PTHR12121">
    <property type="entry name" value="CARBON CATABOLITE REPRESSOR PROTEIN 4"/>
    <property type="match status" value="1"/>
</dbReference>
<comment type="similarity">
    <text evidence="5">Belongs to the CCR4/nocturin family.</text>
</comment>
<dbReference type="GO" id="GO:0003723">
    <property type="term" value="F:RNA binding"/>
    <property type="evidence" value="ECO:0007669"/>
    <property type="project" value="UniProtKB-KW"/>
</dbReference>
<evidence type="ECO:0000256" key="12">
    <source>
        <dbReference type="ARBA" id="ARBA00022801"/>
    </source>
</evidence>
<keyword evidence="10" id="KW-0479">Metal-binding</keyword>
<dbReference type="PANTHER" id="PTHR12121:SF100">
    <property type="entry name" value="POLY(A)-SPECIFIC RIBONUCLEASE"/>
    <property type="match status" value="1"/>
</dbReference>
<dbReference type="InParanoid" id="A0A4S2MTX8"/>
<reference evidence="25 26" key="1">
    <citation type="submission" date="2019-04" db="EMBL/GenBank/DDBJ databases">
        <title>Comparative genomics and transcriptomics to analyze fruiting body development in filamentous ascomycetes.</title>
        <authorList>
            <consortium name="DOE Joint Genome Institute"/>
            <person name="Lutkenhaus R."/>
            <person name="Traeger S."/>
            <person name="Breuer J."/>
            <person name="Kuo A."/>
            <person name="Lipzen A."/>
            <person name="Pangilinan J."/>
            <person name="Dilworth D."/>
            <person name="Sandor L."/>
            <person name="Poggeler S."/>
            <person name="Barry K."/>
            <person name="Grigoriev I.V."/>
            <person name="Nowrousian M."/>
        </authorList>
    </citation>
    <scope>NUCLEOTIDE SEQUENCE [LARGE SCALE GENOMIC DNA]</scope>
    <source>
        <strain evidence="25 26">CBS 389.68</strain>
    </source>
</reference>
<dbReference type="EC" id="3.1.13.4" evidence="6"/>
<dbReference type="FunFam" id="3.60.10.10:FF:000037">
    <property type="entry name" value="Glucose-repressible alcohol dehydrogenase transcriptional effector"/>
    <property type="match status" value="1"/>
</dbReference>
<comment type="catalytic activity">
    <reaction evidence="1">
        <text>Exonucleolytic cleavage of poly(A) to 5'-AMP.</text>
        <dbReference type="EC" id="3.1.13.4"/>
    </reaction>
</comment>
<keyword evidence="16" id="KW-0805">Transcription regulation</keyword>
<keyword evidence="18" id="KW-0539">Nucleus</keyword>
<name>A0A4S2MTX8_9PEZI</name>
<dbReference type="Gene3D" id="3.80.10.10">
    <property type="entry name" value="Ribonuclease Inhibitor"/>
    <property type="match status" value="1"/>
</dbReference>